<protein>
    <recommendedName>
        <fullName evidence="3">Sedlin</fullName>
    </recommendedName>
</protein>
<dbReference type="OrthoDB" id="18320at2759"/>
<evidence type="ECO:0000313" key="1">
    <source>
        <dbReference type="EMBL" id="OQO05287.1"/>
    </source>
</evidence>
<dbReference type="PANTHER" id="PTHR12403">
    <property type="entry name" value="TRAFFICKING PROTEIN PARTICLE COMPLEX SUBUNIT 2"/>
    <property type="match status" value="1"/>
</dbReference>
<dbReference type="AlphaFoldDB" id="A0A1V8T1L2"/>
<comment type="caution">
    <text evidence="1">The sequence shown here is derived from an EMBL/GenBank/DDBJ whole genome shotgun (WGS) entry which is preliminary data.</text>
</comment>
<dbReference type="Gene3D" id="3.30.450.70">
    <property type="match status" value="1"/>
</dbReference>
<dbReference type="Proteomes" id="UP000192596">
    <property type="component" value="Unassembled WGS sequence"/>
</dbReference>
<proteinExistence type="predicted"/>
<dbReference type="GO" id="GO:0006888">
    <property type="term" value="P:endoplasmic reticulum to Golgi vesicle-mediated transport"/>
    <property type="evidence" value="ECO:0007669"/>
    <property type="project" value="InterPro"/>
</dbReference>
<dbReference type="EMBL" id="NAJO01000019">
    <property type="protein sequence ID" value="OQO05287.1"/>
    <property type="molecule type" value="Genomic_DNA"/>
</dbReference>
<evidence type="ECO:0008006" key="3">
    <source>
        <dbReference type="Google" id="ProtNLM"/>
    </source>
</evidence>
<dbReference type="InParanoid" id="A0A1V8T1L2"/>
<name>A0A1V8T1L2_9PEZI</name>
<accession>A0A1V8T1L2</accession>
<dbReference type="InterPro" id="IPR006722">
    <property type="entry name" value="Sedlin"/>
</dbReference>
<dbReference type="GO" id="GO:0005737">
    <property type="term" value="C:cytoplasm"/>
    <property type="evidence" value="ECO:0007669"/>
    <property type="project" value="GOC"/>
</dbReference>
<dbReference type="InterPro" id="IPR011012">
    <property type="entry name" value="Longin-like_dom_sf"/>
</dbReference>
<dbReference type="Pfam" id="PF04628">
    <property type="entry name" value="Sedlin_N"/>
    <property type="match status" value="1"/>
</dbReference>
<sequence length="216" mass="24237">MEARIPSIACIGVIGRQNNPLHISLFPVMGPNSNEEPRDKLEFTFMLNSSLDIFEARMPSKTSQDFGLLHALDERIALYGWLTNTGVKLVIVVDMEGRIAPTPEAAKIGVLGLRGGDLLPAFNALQTAYIRLLLNPFYVPDDHDPKLDRFQDTFINLDDPQWVKNMEACATMAVPWSRRVQARRQGLADFIETLAIDNFGDDLWLNARQAAIEWGL</sequence>
<keyword evidence="2" id="KW-1185">Reference proteome</keyword>
<evidence type="ECO:0000313" key="2">
    <source>
        <dbReference type="Proteomes" id="UP000192596"/>
    </source>
</evidence>
<reference evidence="2" key="1">
    <citation type="submission" date="2017-03" db="EMBL/GenBank/DDBJ databases">
        <title>Genomes of endolithic fungi from Antarctica.</title>
        <authorList>
            <person name="Coleine C."/>
            <person name="Masonjones S."/>
            <person name="Stajich J.E."/>
        </authorList>
    </citation>
    <scope>NUCLEOTIDE SEQUENCE [LARGE SCALE GENOMIC DNA]</scope>
    <source>
        <strain evidence="2">CCFEE 5527</strain>
    </source>
</reference>
<organism evidence="1 2">
    <name type="scientific">Cryoendolithus antarcticus</name>
    <dbReference type="NCBI Taxonomy" id="1507870"/>
    <lineage>
        <taxon>Eukaryota</taxon>
        <taxon>Fungi</taxon>
        <taxon>Dikarya</taxon>
        <taxon>Ascomycota</taxon>
        <taxon>Pezizomycotina</taxon>
        <taxon>Dothideomycetes</taxon>
        <taxon>Dothideomycetidae</taxon>
        <taxon>Cladosporiales</taxon>
        <taxon>Cladosporiaceae</taxon>
        <taxon>Cryoendolithus</taxon>
    </lineage>
</organism>
<gene>
    <name evidence="1" type="ORF">B0A48_09054</name>
</gene>
<dbReference type="STRING" id="1507870.A0A1V8T1L2"/>
<dbReference type="SUPFAM" id="SSF64356">
    <property type="entry name" value="SNARE-like"/>
    <property type="match status" value="1"/>
</dbReference>